<accession>A0A4Q9NZV1</accession>
<proteinExistence type="predicted"/>
<dbReference type="AlphaFoldDB" id="A0A4Q9NZV1"/>
<evidence type="ECO:0000313" key="2">
    <source>
        <dbReference type="Proteomes" id="UP000292082"/>
    </source>
</evidence>
<organism evidence="1 2">
    <name type="scientific">Dichomitus squalens</name>
    <dbReference type="NCBI Taxonomy" id="114155"/>
    <lineage>
        <taxon>Eukaryota</taxon>
        <taxon>Fungi</taxon>
        <taxon>Dikarya</taxon>
        <taxon>Basidiomycota</taxon>
        <taxon>Agaricomycotina</taxon>
        <taxon>Agaricomycetes</taxon>
        <taxon>Polyporales</taxon>
        <taxon>Polyporaceae</taxon>
        <taxon>Dichomitus</taxon>
    </lineage>
</organism>
<name>A0A4Q9NZV1_9APHY</name>
<gene>
    <name evidence="1" type="ORF">BD310DRAFT_701919</name>
</gene>
<evidence type="ECO:0000313" key="1">
    <source>
        <dbReference type="EMBL" id="TBU62759.1"/>
    </source>
</evidence>
<sequence length="232" mass="25199">MSSTASCIMSVAVPFADPLDACYPASRLEVRSYYLLNAILCTSPRACTPIVDFSDASTLSYYSSARCATASRDRLLRGLGSRRTGFPSSNHVSPTALCPPVFGPAHACRTPHHCHASAQATALSQRYRQEDKAHLLTHYSTLCVLAVGTVDQQGPTRAGPRFLRPGLNQISRSGSRIYAAHRVLTARADTGEQPPHLAARSPIPDTASCLHFHWHTRPQLAYGRCRLGTVLE</sequence>
<dbReference type="Proteomes" id="UP000292082">
    <property type="component" value="Unassembled WGS sequence"/>
</dbReference>
<dbReference type="EMBL" id="ML145092">
    <property type="protein sequence ID" value="TBU62759.1"/>
    <property type="molecule type" value="Genomic_DNA"/>
</dbReference>
<keyword evidence="2" id="KW-1185">Reference proteome</keyword>
<protein>
    <submittedName>
        <fullName evidence="1">Uncharacterized protein</fullName>
    </submittedName>
</protein>
<reference evidence="1 2" key="1">
    <citation type="submission" date="2019-01" db="EMBL/GenBank/DDBJ databases">
        <title>Draft genome sequences of three monokaryotic isolates of the white-rot basidiomycete fungus Dichomitus squalens.</title>
        <authorList>
            <consortium name="DOE Joint Genome Institute"/>
            <person name="Lopez S.C."/>
            <person name="Andreopoulos B."/>
            <person name="Pangilinan J."/>
            <person name="Lipzen A."/>
            <person name="Riley R."/>
            <person name="Ahrendt S."/>
            <person name="Ng V."/>
            <person name="Barry K."/>
            <person name="Daum C."/>
            <person name="Grigoriev I.V."/>
            <person name="Hilden K.S."/>
            <person name="Makela M.R."/>
            <person name="de Vries R.P."/>
        </authorList>
    </citation>
    <scope>NUCLEOTIDE SEQUENCE [LARGE SCALE GENOMIC DNA]</scope>
    <source>
        <strain evidence="1 2">CBS 464.89</strain>
    </source>
</reference>